<proteinExistence type="predicted"/>
<evidence type="ECO:0000313" key="5">
    <source>
        <dbReference type="EMBL" id="DBA22275.1"/>
    </source>
</evidence>
<evidence type="ECO:0000256" key="3">
    <source>
        <dbReference type="ARBA" id="ARBA00023157"/>
    </source>
</evidence>
<keyword evidence="6" id="KW-1185">Reference proteome</keyword>
<reference evidence="5" key="1">
    <citation type="thesis" date="2020" institute="ProQuest LLC" country="789 East Eisenhower Parkway, Ann Arbor, MI, USA">
        <title>Comparative Genomics and Chromosome Evolution.</title>
        <authorList>
            <person name="Mudd A.B."/>
        </authorList>
    </citation>
    <scope>NUCLEOTIDE SEQUENCE</scope>
    <source>
        <strain evidence="5">1538</strain>
        <tissue evidence="5">Blood</tissue>
    </source>
</reference>
<dbReference type="InterPro" id="IPR001916">
    <property type="entry name" value="Glyco_hydro_22"/>
</dbReference>
<protein>
    <recommendedName>
        <fullName evidence="1">lysozyme</fullName>
        <ecNumber evidence="1">3.2.1.17</ecNumber>
    </recommendedName>
</protein>
<feature type="chain" id="PRO_5043898430" description="lysozyme" evidence="4">
    <location>
        <begin position="23"/>
        <end position="180"/>
    </location>
</feature>
<keyword evidence="2" id="KW-0081">Bacteriolytic enzyme</keyword>
<dbReference type="SMART" id="SM00263">
    <property type="entry name" value="LYZ1"/>
    <property type="match status" value="1"/>
</dbReference>
<gene>
    <name evidence="5" type="ORF">GDO54_013314</name>
</gene>
<dbReference type="EC" id="3.2.1.17" evidence="1"/>
<keyword evidence="2" id="KW-0929">Antimicrobial</keyword>
<evidence type="ECO:0000256" key="2">
    <source>
        <dbReference type="ARBA" id="ARBA00022638"/>
    </source>
</evidence>
<feature type="signal peptide" evidence="4">
    <location>
        <begin position="1"/>
        <end position="22"/>
    </location>
</feature>
<evidence type="ECO:0000256" key="1">
    <source>
        <dbReference type="ARBA" id="ARBA00012732"/>
    </source>
</evidence>
<dbReference type="GO" id="GO:0042742">
    <property type="term" value="P:defense response to bacterium"/>
    <property type="evidence" value="ECO:0007669"/>
    <property type="project" value="UniProtKB-KW"/>
</dbReference>
<name>A0AAV3AGH2_PYXAD</name>
<dbReference type="GO" id="GO:0031640">
    <property type="term" value="P:killing of cells of another organism"/>
    <property type="evidence" value="ECO:0007669"/>
    <property type="project" value="UniProtKB-KW"/>
</dbReference>
<dbReference type="PANTHER" id="PTHR11407:SF63">
    <property type="entry name" value="LYSOZYME C"/>
    <property type="match status" value="1"/>
</dbReference>
<dbReference type="PANTHER" id="PTHR11407">
    <property type="entry name" value="LYSOZYME C"/>
    <property type="match status" value="1"/>
</dbReference>
<accession>A0AAV3AGH2</accession>
<keyword evidence="3" id="KW-1015">Disulfide bond</keyword>
<dbReference type="PROSITE" id="PS51348">
    <property type="entry name" value="GLYCOSYL_HYDROL_F22_2"/>
    <property type="match status" value="1"/>
</dbReference>
<dbReference type="GO" id="GO:0003796">
    <property type="term" value="F:lysozyme activity"/>
    <property type="evidence" value="ECO:0007669"/>
    <property type="project" value="UniProtKB-EC"/>
</dbReference>
<dbReference type="SUPFAM" id="SSF53955">
    <property type="entry name" value="Lysozyme-like"/>
    <property type="match status" value="1"/>
</dbReference>
<dbReference type="InterPro" id="IPR023346">
    <property type="entry name" value="Lysozyme-like_dom_sf"/>
</dbReference>
<dbReference type="Gene3D" id="1.10.530.10">
    <property type="match status" value="1"/>
</dbReference>
<organism evidence="5 6">
    <name type="scientific">Pyxicephalus adspersus</name>
    <name type="common">African bullfrog</name>
    <dbReference type="NCBI Taxonomy" id="30357"/>
    <lineage>
        <taxon>Eukaryota</taxon>
        <taxon>Metazoa</taxon>
        <taxon>Chordata</taxon>
        <taxon>Craniata</taxon>
        <taxon>Vertebrata</taxon>
        <taxon>Euteleostomi</taxon>
        <taxon>Amphibia</taxon>
        <taxon>Batrachia</taxon>
        <taxon>Anura</taxon>
        <taxon>Neobatrachia</taxon>
        <taxon>Ranoidea</taxon>
        <taxon>Pyxicephalidae</taxon>
        <taxon>Pyxicephalinae</taxon>
        <taxon>Pyxicephalus</taxon>
    </lineage>
</organism>
<keyword evidence="4" id="KW-0732">Signal</keyword>
<evidence type="ECO:0000256" key="4">
    <source>
        <dbReference type="SAM" id="SignalP"/>
    </source>
</evidence>
<dbReference type="EMBL" id="DYDO01000006">
    <property type="protein sequence ID" value="DBA22275.1"/>
    <property type="molecule type" value="Genomic_DNA"/>
</dbReference>
<sequence length="180" mass="20191">MAKAAVLLAACLSLQAEGSVLAKLLFGQAASLASLWTRLQKVLFSALLWMCKVVHIPGGLWEELCCVAHHSSSFKPCHRTDEYYGVFQLSNRQHCEDPKYKGKNQCNMVCENLLNLDFDDDVKCAFHILKINGIGTWKHLATKCQHGDLRSYIRGCHTGCQETNDKLQFNGLLCENEMSL</sequence>
<evidence type="ECO:0000313" key="6">
    <source>
        <dbReference type="Proteomes" id="UP001181693"/>
    </source>
</evidence>
<dbReference type="AlphaFoldDB" id="A0AAV3AGH2"/>
<dbReference type="Pfam" id="PF00062">
    <property type="entry name" value="Lys"/>
    <property type="match status" value="1"/>
</dbReference>
<comment type="caution">
    <text evidence="5">The sequence shown here is derived from an EMBL/GenBank/DDBJ whole genome shotgun (WGS) entry which is preliminary data.</text>
</comment>
<dbReference type="Proteomes" id="UP001181693">
    <property type="component" value="Unassembled WGS sequence"/>
</dbReference>